<dbReference type="Proteomes" id="UP000007486">
    <property type="component" value="Plasmid pBACSA01"/>
</dbReference>
<accession>F0R971</accession>
<keyword evidence="1" id="KW-1133">Transmembrane helix</keyword>
<keyword evidence="3" id="KW-0614">Plasmid</keyword>
<dbReference type="KEGG" id="bsa:Bacsa_3671"/>
<keyword evidence="4" id="KW-1185">Reference proteome</keyword>
<proteinExistence type="predicted"/>
<organism evidence="3 4">
    <name type="scientific">Phocaeicola salanitronis (strain DSM 18170 / JCM 13657 / CCUG 60908 / BL78)</name>
    <name type="common">Bacteroides salanitronis</name>
    <dbReference type="NCBI Taxonomy" id="667015"/>
    <lineage>
        <taxon>Bacteria</taxon>
        <taxon>Pseudomonadati</taxon>
        <taxon>Bacteroidota</taxon>
        <taxon>Bacteroidia</taxon>
        <taxon>Bacteroidales</taxon>
        <taxon>Bacteroidaceae</taxon>
        <taxon>Phocaeicola</taxon>
    </lineage>
</organism>
<evidence type="ECO:0000256" key="1">
    <source>
        <dbReference type="SAM" id="Phobius"/>
    </source>
</evidence>
<dbReference type="Pfam" id="PF03703">
    <property type="entry name" value="bPH_2"/>
    <property type="match status" value="1"/>
</dbReference>
<gene>
    <name evidence="3" type="ordered locus">Bacsa_3671</name>
</gene>
<dbReference type="OrthoDB" id="1120400at2"/>
<dbReference type="InterPro" id="IPR005182">
    <property type="entry name" value="YdbS-like_PH"/>
</dbReference>
<keyword evidence="1" id="KW-0812">Transmembrane</keyword>
<feature type="transmembrane region" description="Helical" evidence="1">
    <location>
        <begin position="20"/>
        <end position="37"/>
    </location>
</feature>
<name>F0R971_PHOSB</name>
<dbReference type="HOGENOM" id="CLU_136625_0_0_10"/>
<evidence type="ECO:0000313" key="3">
    <source>
        <dbReference type="EMBL" id="ADY38192.1"/>
    </source>
</evidence>
<keyword evidence="1" id="KW-0472">Membrane</keyword>
<geneLocation type="plasmid" evidence="3 4">
    <name>pBACSA01</name>
</geneLocation>
<feature type="domain" description="YdbS-like PH" evidence="2">
    <location>
        <begin position="66"/>
        <end position="127"/>
    </location>
</feature>
<reference evidence="3 4" key="2">
    <citation type="submission" date="2011-02" db="EMBL/GenBank/DDBJ databases">
        <title>The complete sequence of plasmid1 of Bacteroides salanitronis DSM 18170.</title>
        <authorList>
            <consortium name="US DOE Joint Genome Institute (JGI-PGF)"/>
            <person name="Lucas S."/>
            <person name="Copeland A."/>
            <person name="Lapidus A."/>
            <person name="Goodwin L."/>
            <person name="Pitluck S."/>
            <person name="Kyrpides N."/>
            <person name="Mavromatis K."/>
            <person name="Ivanova N."/>
            <person name="Mikhailova N."/>
            <person name="Teshima H."/>
            <person name="Misra M."/>
            <person name="Detter J.C."/>
            <person name="Han C."/>
            <person name="Larimer F."/>
            <person name="Land M."/>
            <person name="Hauser L."/>
            <person name="Markowitz V."/>
            <person name="Cheng J.-F."/>
            <person name="Hugenholtz P."/>
            <person name="Woyke T."/>
            <person name="Wu D."/>
            <person name="Gronow S."/>
            <person name="Wellnitz S."/>
            <person name="Brambilla E."/>
            <person name="Klenk H.-P."/>
            <person name="Eisen J.A."/>
        </authorList>
    </citation>
    <scope>NUCLEOTIDE SEQUENCE [LARGE SCALE GENOMIC DNA]</scope>
    <source>
        <strain evidence="3 4">DSM 18170</strain>
        <plasmid evidence="3 4">pBACSA01</plasmid>
    </source>
</reference>
<sequence>MKNDSDIIIRPNIRYWIIRIIPYVFLETLIIYIVNLFNLNDYIIGSCTLVVFFSIFYKYLSILLCTKWIITKEQIKIYSGVFNKSINYIELYRVYDYEEKRSFILSLIQCTNVYIHSGDKSTPILAIYGINRNIDLIGIIRKRVERQKQIKSIYEFTNR</sequence>
<evidence type="ECO:0000313" key="4">
    <source>
        <dbReference type="Proteomes" id="UP000007486"/>
    </source>
</evidence>
<dbReference type="AlphaFoldDB" id="F0R971"/>
<feature type="transmembrane region" description="Helical" evidence="1">
    <location>
        <begin position="43"/>
        <end position="66"/>
    </location>
</feature>
<dbReference type="EMBL" id="CP002531">
    <property type="protein sequence ID" value="ADY38192.1"/>
    <property type="molecule type" value="Genomic_DNA"/>
</dbReference>
<reference evidence="4" key="1">
    <citation type="journal article" date="2011" name="Stand. Genomic Sci.">
        <title>Complete genome sequence of Bacteroides salanitronis type strain (BL78).</title>
        <authorList>
            <person name="Gronow S."/>
            <person name="Held B."/>
            <person name="Lucas S."/>
            <person name="Lapidus A."/>
            <person name="Del Rio T.G."/>
            <person name="Nolan M."/>
            <person name="Tice H."/>
            <person name="Deshpande S."/>
            <person name="Cheng J.F."/>
            <person name="Pitluck S."/>
            <person name="Liolios K."/>
            <person name="Pagani I."/>
            <person name="Ivanova N."/>
            <person name="Mavromatis K."/>
            <person name="Pati A."/>
            <person name="Tapia R."/>
            <person name="Han C."/>
            <person name="Goodwin L."/>
            <person name="Chen A."/>
            <person name="Palaniappan K."/>
            <person name="Land M."/>
            <person name="Hauser L."/>
            <person name="Chang Y.J."/>
            <person name="Jeffries C.D."/>
            <person name="Brambilla E.M."/>
            <person name="Rohde M."/>
            <person name="Goker M."/>
            <person name="Detter J.C."/>
            <person name="Woyke T."/>
            <person name="Bristow J."/>
            <person name="Markowitz V."/>
            <person name="Hugenholtz P."/>
            <person name="Kyrpides N.C."/>
            <person name="Klenk H.P."/>
            <person name="Eisen J.A."/>
        </authorList>
    </citation>
    <scope>NUCLEOTIDE SEQUENCE [LARGE SCALE GENOMIC DNA]</scope>
    <source>
        <strain evidence="4">DSM 18170</strain>
    </source>
</reference>
<dbReference type="RefSeq" id="WP_013619545.1">
    <property type="nucleotide sequence ID" value="NC_015165.1"/>
</dbReference>
<protein>
    <submittedName>
        <fullName evidence="3">Putative integral membrane protein</fullName>
    </submittedName>
</protein>
<evidence type="ECO:0000259" key="2">
    <source>
        <dbReference type="Pfam" id="PF03703"/>
    </source>
</evidence>